<evidence type="ECO:0000313" key="4">
    <source>
        <dbReference type="EMBL" id="RKR74258.1"/>
    </source>
</evidence>
<dbReference type="NCBIfam" id="TIGR03943">
    <property type="entry name" value="TIGR03943 family putative permease subunit"/>
    <property type="match status" value="1"/>
</dbReference>
<keyword evidence="2" id="KW-0472">Membrane</keyword>
<dbReference type="AlphaFoldDB" id="A0A495IFR9"/>
<feature type="region of interest" description="Disordered" evidence="1">
    <location>
        <begin position="75"/>
        <end position="103"/>
    </location>
</feature>
<dbReference type="EMBL" id="RBKS01000001">
    <property type="protein sequence ID" value="RKR74258.1"/>
    <property type="molecule type" value="Genomic_DNA"/>
</dbReference>
<comment type="caution">
    <text evidence="4">The sequence shown here is derived from an EMBL/GenBank/DDBJ whole genome shotgun (WGS) entry which is preliminary data.</text>
</comment>
<protein>
    <submittedName>
        <fullName evidence="4">Putative repeat protein (TIGR03943 family)</fullName>
    </submittedName>
</protein>
<evidence type="ECO:0000259" key="3">
    <source>
        <dbReference type="Pfam" id="PF21537"/>
    </source>
</evidence>
<evidence type="ECO:0000313" key="5">
    <source>
        <dbReference type="Proteomes" id="UP000280008"/>
    </source>
</evidence>
<reference evidence="4 5" key="1">
    <citation type="submission" date="2018-10" db="EMBL/GenBank/DDBJ databases">
        <title>Sequencing the genomes of 1000 actinobacteria strains.</title>
        <authorList>
            <person name="Klenk H.-P."/>
        </authorList>
    </citation>
    <scope>NUCLEOTIDE SEQUENCE [LARGE SCALE GENOMIC DNA]</scope>
    <source>
        <strain evidence="4 5">DSM 17894</strain>
    </source>
</reference>
<dbReference type="Pfam" id="PF21537">
    <property type="entry name" value="DUF1980_C"/>
    <property type="match status" value="1"/>
</dbReference>
<organism evidence="4 5">
    <name type="scientific">Frondihabitans australicus</name>
    <dbReference type="NCBI Taxonomy" id="386892"/>
    <lineage>
        <taxon>Bacteria</taxon>
        <taxon>Bacillati</taxon>
        <taxon>Actinomycetota</taxon>
        <taxon>Actinomycetes</taxon>
        <taxon>Micrococcales</taxon>
        <taxon>Microbacteriaceae</taxon>
        <taxon>Frondihabitans</taxon>
    </lineage>
</organism>
<dbReference type="PANTHER" id="PTHR40047">
    <property type="entry name" value="UPF0703 PROTEIN YCGQ"/>
    <property type="match status" value="1"/>
</dbReference>
<feature type="transmembrane region" description="Helical" evidence="2">
    <location>
        <begin position="112"/>
        <end position="131"/>
    </location>
</feature>
<dbReference type="OrthoDB" id="359029at2"/>
<dbReference type="RefSeq" id="WP_121369019.1">
    <property type="nucleotide sequence ID" value="NZ_RBKS01000001.1"/>
</dbReference>
<dbReference type="InterPro" id="IPR015402">
    <property type="entry name" value="DUF1980"/>
</dbReference>
<gene>
    <name evidence="4" type="ORF">C8E83_1367</name>
</gene>
<keyword evidence="2" id="KW-1133">Transmembrane helix</keyword>
<dbReference type="PANTHER" id="PTHR40047:SF1">
    <property type="entry name" value="UPF0703 PROTEIN YCGQ"/>
    <property type="match status" value="1"/>
</dbReference>
<name>A0A495IFR9_9MICO</name>
<feature type="compositionally biased region" description="Basic and acidic residues" evidence="1">
    <location>
        <begin position="75"/>
        <end position="89"/>
    </location>
</feature>
<dbReference type="Proteomes" id="UP000280008">
    <property type="component" value="Unassembled WGS sequence"/>
</dbReference>
<evidence type="ECO:0000256" key="1">
    <source>
        <dbReference type="SAM" id="MobiDB-lite"/>
    </source>
</evidence>
<evidence type="ECO:0000256" key="2">
    <source>
        <dbReference type="SAM" id="Phobius"/>
    </source>
</evidence>
<feature type="domain" description="DUF1980" evidence="3">
    <location>
        <begin position="184"/>
        <end position="283"/>
    </location>
</feature>
<accession>A0A495IFR9</accession>
<sequence length="283" mass="28888">MADTRPTPGLSLRALADRWQGVALTLAIGTATLWLAGTGRLILYIHPRYVVFTVALVVLGMILALGALAVGDRDAGHEHGPDDGEHDDSGADLGGGGDRTASGRGVRGGRRLLGLIGAVVTVGVAVALVVLPPATLSSVTAGTRDVGASTLSLGASGGSAATASGGATAKYTVLDWATRLRQSTSLGDYAGKAVDVTGFIAASTTDPRDTFVVTRFVITCCAVDAQPVGLTVYDPNWQQSLKKDEWVTVKGGFGANPAVGQSPIAVVPTAVTKVAQPHDPYLY</sequence>
<keyword evidence="2" id="KW-0812">Transmembrane</keyword>
<dbReference type="InterPro" id="IPR048447">
    <property type="entry name" value="DUF1980_C"/>
</dbReference>
<feature type="transmembrane region" description="Helical" evidence="2">
    <location>
        <begin position="49"/>
        <end position="70"/>
    </location>
</feature>
<feature type="transmembrane region" description="Helical" evidence="2">
    <location>
        <begin position="21"/>
        <end position="43"/>
    </location>
</feature>
<proteinExistence type="predicted"/>
<keyword evidence="5" id="KW-1185">Reference proteome</keyword>
<dbReference type="InterPro" id="IPR052955">
    <property type="entry name" value="UPF0703_membrane_permease"/>
</dbReference>